<gene>
    <name evidence="2" type="ORF">BJ508DRAFT_378114</name>
</gene>
<reference evidence="2 3" key="1">
    <citation type="journal article" date="2018" name="Nat. Ecol. Evol.">
        <title>Pezizomycetes genomes reveal the molecular basis of ectomycorrhizal truffle lifestyle.</title>
        <authorList>
            <person name="Murat C."/>
            <person name="Payen T."/>
            <person name="Noel B."/>
            <person name="Kuo A."/>
            <person name="Morin E."/>
            <person name="Chen J."/>
            <person name="Kohler A."/>
            <person name="Krizsan K."/>
            <person name="Balestrini R."/>
            <person name="Da Silva C."/>
            <person name="Montanini B."/>
            <person name="Hainaut M."/>
            <person name="Levati E."/>
            <person name="Barry K.W."/>
            <person name="Belfiori B."/>
            <person name="Cichocki N."/>
            <person name="Clum A."/>
            <person name="Dockter R.B."/>
            <person name="Fauchery L."/>
            <person name="Guy J."/>
            <person name="Iotti M."/>
            <person name="Le Tacon F."/>
            <person name="Lindquist E.A."/>
            <person name="Lipzen A."/>
            <person name="Malagnac F."/>
            <person name="Mello A."/>
            <person name="Molinier V."/>
            <person name="Miyauchi S."/>
            <person name="Poulain J."/>
            <person name="Riccioni C."/>
            <person name="Rubini A."/>
            <person name="Sitrit Y."/>
            <person name="Splivallo R."/>
            <person name="Traeger S."/>
            <person name="Wang M."/>
            <person name="Zifcakova L."/>
            <person name="Wipf D."/>
            <person name="Zambonelli A."/>
            <person name="Paolocci F."/>
            <person name="Nowrousian M."/>
            <person name="Ottonello S."/>
            <person name="Baldrian P."/>
            <person name="Spatafora J.W."/>
            <person name="Henrissat B."/>
            <person name="Nagy L.G."/>
            <person name="Aury J.M."/>
            <person name="Wincker P."/>
            <person name="Grigoriev I.V."/>
            <person name="Bonfante P."/>
            <person name="Martin F.M."/>
        </authorList>
    </citation>
    <scope>NUCLEOTIDE SEQUENCE [LARGE SCALE GENOMIC DNA]</scope>
    <source>
        <strain evidence="2 3">RN42</strain>
    </source>
</reference>
<feature type="region of interest" description="Disordered" evidence="1">
    <location>
        <begin position="1"/>
        <end position="47"/>
    </location>
</feature>
<proteinExistence type="predicted"/>
<organism evidence="2 3">
    <name type="scientific">Ascobolus immersus RN42</name>
    <dbReference type="NCBI Taxonomy" id="1160509"/>
    <lineage>
        <taxon>Eukaryota</taxon>
        <taxon>Fungi</taxon>
        <taxon>Dikarya</taxon>
        <taxon>Ascomycota</taxon>
        <taxon>Pezizomycotina</taxon>
        <taxon>Pezizomycetes</taxon>
        <taxon>Pezizales</taxon>
        <taxon>Ascobolaceae</taxon>
        <taxon>Ascobolus</taxon>
    </lineage>
</organism>
<accession>A0A3N4HY43</accession>
<keyword evidence="3" id="KW-1185">Reference proteome</keyword>
<evidence type="ECO:0000313" key="3">
    <source>
        <dbReference type="Proteomes" id="UP000275078"/>
    </source>
</evidence>
<protein>
    <submittedName>
        <fullName evidence="2">Uncharacterized protein</fullName>
    </submittedName>
</protein>
<dbReference type="EMBL" id="ML119707">
    <property type="protein sequence ID" value="RPA78772.1"/>
    <property type="molecule type" value="Genomic_DNA"/>
</dbReference>
<name>A0A3N4HY43_ASCIM</name>
<evidence type="ECO:0000313" key="2">
    <source>
        <dbReference type="EMBL" id="RPA78772.1"/>
    </source>
</evidence>
<feature type="compositionally biased region" description="Polar residues" evidence="1">
    <location>
        <begin position="1"/>
        <end position="10"/>
    </location>
</feature>
<sequence>MVVSKITTIDDSPHDSRFPTLRSEGRTNPQVDRRRHVSSDLTEDRRELGGCCDEEEAPTLFDQFALLDSPVQGYDEGMLERQKATIDTHTPLKSLSTSVLKFPSLSITT</sequence>
<dbReference type="Proteomes" id="UP000275078">
    <property type="component" value="Unassembled WGS sequence"/>
</dbReference>
<evidence type="ECO:0000256" key="1">
    <source>
        <dbReference type="SAM" id="MobiDB-lite"/>
    </source>
</evidence>
<dbReference type="AlphaFoldDB" id="A0A3N4HY43"/>